<keyword evidence="3 5" id="KW-0676">Redox-active center</keyword>
<feature type="domain" description="Thioredoxin-like fold" evidence="6">
    <location>
        <begin position="1"/>
        <end position="76"/>
    </location>
</feature>
<dbReference type="PANTHER" id="PTHR36450:SF1">
    <property type="entry name" value="THIOREDOXIN"/>
    <property type="match status" value="1"/>
</dbReference>
<dbReference type="InterPro" id="IPR012336">
    <property type="entry name" value="Thioredoxin-like_fold"/>
</dbReference>
<dbReference type="Pfam" id="PF13192">
    <property type="entry name" value="Thioredoxin_3"/>
    <property type="match status" value="1"/>
</dbReference>
<dbReference type="KEGG" id="mmet:MCMEM_1445"/>
<evidence type="ECO:0000259" key="6">
    <source>
        <dbReference type="Pfam" id="PF13192"/>
    </source>
</evidence>
<evidence type="ECO:0000256" key="4">
    <source>
        <dbReference type="PIRSR" id="PIRSR037031-50"/>
    </source>
</evidence>
<dbReference type="InterPro" id="IPR036249">
    <property type="entry name" value="Thioredoxin-like_sf"/>
</dbReference>
<keyword evidence="7" id="KW-0413">Isomerase</keyword>
<dbReference type="GeneID" id="24893997"/>
<dbReference type="RefSeq" id="WP_048205584.1">
    <property type="nucleotide sequence ID" value="NZ_CP009518.1"/>
</dbReference>
<evidence type="ECO:0000313" key="7">
    <source>
        <dbReference type="EMBL" id="AKB85498.1"/>
    </source>
</evidence>
<keyword evidence="5" id="KW-1015">Disulfide bond</keyword>
<dbReference type="OrthoDB" id="50016at2157"/>
<dbReference type="PIRSF" id="PIRSF037031">
    <property type="entry name" value="Redox_disulphide_2"/>
    <property type="match status" value="1"/>
</dbReference>
<name>A0A0E3SSH6_METMT</name>
<dbReference type="STRING" id="1434104.MCMEM_1445"/>
<evidence type="ECO:0000313" key="8">
    <source>
        <dbReference type="Proteomes" id="UP000033048"/>
    </source>
</evidence>
<dbReference type="InterPro" id="IPR005243">
    <property type="entry name" value="THIRX-like_proc"/>
</dbReference>
<gene>
    <name evidence="7" type="ORF">MCMEM_1445</name>
</gene>
<evidence type="ECO:0000256" key="1">
    <source>
        <dbReference type="ARBA" id="ARBA00007787"/>
    </source>
</evidence>
<keyword evidence="3" id="KW-0813">Transport</keyword>
<evidence type="ECO:0000256" key="5">
    <source>
        <dbReference type="PIRSR" id="PIRSR037031-51"/>
    </source>
</evidence>
<keyword evidence="8" id="KW-1185">Reference proteome</keyword>
<evidence type="ECO:0000256" key="2">
    <source>
        <dbReference type="ARBA" id="ARBA00022982"/>
    </source>
</evidence>
<dbReference type="NCBIfam" id="TIGR00412">
    <property type="entry name" value="redox_disulf_2"/>
    <property type="match status" value="1"/>
</dbReference>
<comment type="similarity">
    <text evidence="1 3">Belongs to the glutaredoxin family.</text>
</comment>
<reference evidence="7 8" key="1">
    <citation type="submission" date="2014-07" db="EMBL/GenBank/DDBJ databases">
        <title>Methanogenic archaea and the global carbon cycle.</title>
        <authorList>
            <person name="Henriksen J.R."/>
            <person name="Luke J."/>
            <person name="Reinhart S."/>
            <person name="Benedict M.N."/>
            <person name="Youngblut N.D."/>
            <person name="Metcalf M.E."/>
            <person name="Whitaker R.J."/>
            <person name="Metcalf W.W."/>
        </authorList>
    </citation>
    <scope>NUCLEOTIDE SEQUENCE [LARGE SCALE GENOMIC DNA]</scope>
    <source>
        <strain evidence="7 8">MM1</strain>
    </source>
</reference>
<sequence>MKIEVLGSGCAKCNKVKEIVEKVVNEAGIDAEIVKVEDIDKILDYGVMVTPGLVIDGDVKIAGKIPSEDKVKEWLTQ</sequence>
<feature type="active site" description="Nucleophile" evidence="4">
    <location>
        <position position="13"/>
    </location>
</feature>
<dbReference type="Gene3D" id="3.40.30.10">
    <property type="entry name" value="Glutaredoxin"/>
    <property type="match status" value="1"/>
</dbReference>
<dbReference type="EMBL" id="CP009518">
    <property type="protein sequence ID" value="AKB85498.1"/>
    <property type="molecule type" value="Genomic_DNA"/>
</dbReference>
<comment type="function">
    <text evidence="3">Does not function as a glutathione-disulfide oxidoreductase in the presence of glutathione and glutathione reductase. Has low thioredoxin activity in vitro.</text>
</comment>
<keyword evidence="2 3" id="KW-0249">Electron transport</keyword>
<feature type="active site" description="Nucleophile" evidence="4">
    <location>
        <position position="10"/>
    </location>
</feature>
<accession>A0A0E3SSH6</accession>
<dbReference type="Proteomes" id="UP000033048">
    <property type="component" value="Chromosome"/>
</dbReference>
<dbReference type="PANTHER" id="PTHR36450">
    <property type="entry name" value="THIOREDOXIN"/>
    <property type="match status" value="1"/>
</dbReference>
<feature type="disulfide bond" description="Redox-active" evidence="5">
    <location>
        <begin position="10"/>
        <end position="13"/>
    </location>
</feature>
<evidence type="ECO:0000256" key="3">
    <source>
        <dbReference type="PIRNR" id="PIRNR037031"/>
    </source>
</evidence>
<dbReference type="HOGENOM" id="CLU_090389_18_2_2"/>
<protein>
    <recommendedName>
        <fullName evidence="3">Thioredoxin</fullName>
    </recommendedName>
</protein>
<dbReference type="SUPFAM" id="SSF52833">
    <property type="entry name" value="Thioredoxin-like"/>
    <property type="match status" value="1"/>
</dbReference>
<organism evidence="7 8">
    <name type="scientific">Methanococcoides methylutens MM1</name>
    <dbReference type="NCBI Taxonomy" id="1434104"/>
    <lineage>
        <taxon>Archaea</taxon>
        <taxon>Methanobacteriati</taxon>
        <taxon>Methanobacteriota</taxon>
        <taxon>Stenosarchaea group</taxon>
        <taxon>Methanomicrobia</taxon>
        <taxon>Methanosarcinales</taxon>
        <taxon>Methanosarcinaceae</taxon>
        <taxon>Methanococcoides</taxon>
    </lineage>
</organism>
<dbReference type="GO" id="GO:0016853">
    <property type="term" value="F:isomerase activity"/>
    <property type="evidence" value="ECO:0007669"/>
    <property type="project" value="UniProtKB-KW"/>
</dbReference>
<dbReference type="AlphaFoldDB" id="A0A0E3SSH6"/>
<proteinExistence type="inferred from homology"/>